<name>A0ABD4RBE2_9ENTR</name>
<dbReference type="EMBL" id="JAFKCP010000019">
    <property type="protein sequence ID" value="MBU3769150.1"/>
    <property type="molecule type" value="Genomic_DNA"/>
</dbReference>
<dbReference type="RefSeq" id="WP_021241771.1">
    <property type="nucleotide sequence ID" value="NZ_CP038471.1"/>
</dbReference>
<dbReference type="Pfam" id="PF12883">
    <property type="entry name" value="DUF3828"/>
    <property type="match status" value="1"/>
</dbReference>
<dbReference type="Gene3D" id="3.10.450.50">
    <property type="match status" value="1"/>
</dbReference>
<proteinExistence type="predicted"/>
<organism evidence="2 3">
    <name type="scientific">Enterobacter roggenkampii</name>
    <dbReference type="NCBI Taxonomy" id="1812935"/>
    <lineage>
        <taxon>Bacteria</taxon>
        <taxon>Pseudomonadati</taxon>
        <taxon>Pseudomonadota</taxon>
        <taxon>Gammaproteobacteria</taxon>
        <taxon>Enterobacterales</taxon>
        <taxon>Enterobacteriaceae</taxon>
        <taxon>Enterobacter</taxon>
        <taxon>Enterobacter cloacae complex</taxon>
    </lineage>
</organism>
<dbReference type="InterPro" id="IPR024289">
    <property type="entry name" value="DUF3828"/>
</dbReference>
<evidence type="ECO:0000313" key="3">
    <source>
        <dbReference type="Proteomes" id="UP000813349"/>
    </source>
</evidence>
<dbReference type="PROSITE" id="PS51257">
    <property type="entry name" value="PROKAR_LIPOPROTEIN"/>
    <property type="match status" value="1"/>
</dbReference>
<protein>
    <submittedName>
        <fullName evidence="2">DUF3828 domain-containing protein</fullName>
    </submittedName>
</protein>
<evidence type="ECO:0000259" key="1">
    <source>
        <dbReference type="Pfam" id="PF12883"/>
    </source>
</evidence>
<evidence type="ECO:0000313" key="2">
    <source>
        <dbReference type="EMBL" id="MBU3769150.1"/>
    </source>
</evidence>
<comment type="caution">
    <text evidence="2">The sequence shown here is derived from an EMBL/GenBank/DDBJ whole genome shotgun (WGS) entry which is preliminary data.</text>
</comment>
<sequence length="160" mass="17846">MKTNLKLTSIFYALLLFIFSCFSFGNVSGATKIESSPESVVQHFYADYLTAWNDPDVGHGLEKSQSAIDSFTTKHLQKLKSEDDSGADYFTNVQDICPEWVSEIYTNASSLDKDKAVIELMLGHSESESKYKINLVRANGKWLIDSVLFVSNATGHCNDN</sequence>
<gene>
    <name evidence="2" type="ORF">J0A64_21405</name>
</gene>
<accession>A0ABD4RBE2</accession>
<feature type="domain" description="DUF3828" evidence="1">
    <location>
        <begin position="37"/>
        <end position="149"/>
    </location>
</feature>
<reference evidence="2 3" key="1">
    <citation type="journal article" date="2021" name="Clin. Infect. Dis.">
        <title>Rapid development of cefiderocol resistance in carbapenem-resistant Enterobacter cloacae during therapy is associated with heterogeneous mutations in the catecholate siderophore receptor cira.</title>
        <authorList>
            <person name="Klein S."/>
            <person name="Boutin S."/>
            <person name="Kocer K."/>
            <person name="Fiedler M.O."/>
            <person name="Storzinger D."/>
            <person name="Weigand M.A."/>
            <person name="Tan B."/>
            <person name="Richter D."/>
            <person name="Rupp C."/>
            <person name="Mieth M."/>
            <person name="Mehrabi A."/>
            <person name="Hackert T."/>
            <person name="Zimmermann S."/>
            <person name="Heeg K."/>
            <person name="Nurjadi D."/>
        </authorList>
    </citation>
    <scope>NUCLEOTIDE SEQUENCE [LARGE SCALE GENOMIC DNA]</scope>
    <source>
        <strain evidence="2 3">BK34275</strain>
    </source>
</reference>
<dbReference type="Proteomes" id="UP000813349">
    <property type="component" value="Unassembled WGS sequence"/>
</dbReference>
<dbReference type="AlphaFoldDB" id="A0ABD4RBE2"/>